<dbReference type="EMBL" id="OZ023716">
    <property type="protein sequence ID" value="CAK9865734.1"/>
    <property type="molecule type" value="Genomic_DNA"/>
</dbReference>
<protein>
    <submittedName>
        <fullName evidence="1">Uncharacterized protein</fullName>
    </submittedName>
</protein>
<reference evidence="1" key="1">
    <citation type="submission" date="2024-03" db="EMBL/GenBank/DDBJ databases">
        <authorList>
            <consortium name="ELIXIR-Norway"/>
            <consortium name="Elixir Norway"/>
        </authorList>
    </citation>
    <scope>NUCLEOTIDE SEQUENCE</scope>
</reference>
<dbReference type="Proteomes" id="UP001497522">
    <property type="component" value="Chromosome 15"/>
</dbReference>
<evidence type="ECO:0000313" key="2">
    <source>
        <dbReference type="Proteomes" id="UP001497522"/>
    </source>
</evidence>
<name>A0ABP1AT18_9BRYO</name>
<sequence length="106" mass="11512">MPKGGLLPVHLSFVGGAPTISLSEMIEVSGHNYVVRVEFGLVYPLPKRGFIVGGVRGINIDDGQKPVVKRLKSDELGSAFHQDFVLLNEWGDRPINQDGRFSAGPL</sequence>
<accession>A0ABP1AT18</accession>
<proteinExistence type="predicted"/>
<organism evidence="1 2">
    <name type="scientific">Sphagnum jensenii</name>
    <dbReference type="NCBI Taxonomy" id="128206"/>
    <lineage>
        <taxon>Eukaryota</taxon>
        <taxon>Viridiplantae</taxon>
        <taxon>Streptophyta</taxon>
        <taxon>Embryophyta</taxon>
        <taxon>Bryophyta</taxon>
        <taxon>Sphagnophytina</taxon>
        <taxon>Sphagnopsida</taxon>
        <taxon>Sphagnales</taxon>
        <taxon>Sphagnaceae</taxon>
        <taxon>Sphagnum</taxon>
    </lineage>
</organism>
<evidence type="ECO:0000313" key="1">
    <source>
        <dbReference type="EMBL" id="CAK9865734.1"/>
    </source>
</evidence>
<gene>
    <name evidence="1" type="ORF">CSSPJE1EN2_LOCUS8729</name>
</gene>
<keyword evidence="2" id="KW-1185">Reference proteome</keyword>